<organism evidence="1 2">
    <name type="scientific">Parapedobacter koreensis</name>
    <dbReference type="NCBI Taxonomy" id="332977"/>
    <lineage>
        <taxon>Bacteria</taxon>
        <taxon>Pseudomonadati</taxon>
        <taxon>Bacteroidota</taxon>
        <taxon>Sphingobacteriia</taxon>
        <taxon>Sphingobacteriales</taxon>
        <taxon>Sphingobacteriaceae</taxon>
        <taxon>Parapedobacter</taxon>
    </lineage>
</organism>
<sequence>MTKGRPIKRHLNTARRWTHLKLLKKLAFVFLFLISSSVGIGQTDKTFVYVLSPNSANIIHVNHAISGGNGSGDSWTNAISELANALRWAREQWGKDGTCASWDEANPLQIWVAAGIYKPLYHAGDDRYMVDGGRDNAFVLVPHVKLYGGFPADATNDTGMDDRDWEANRTILSGDFNDDDLFDEAVGWMMSGNEENAYHIVVSAGNVGTAGLDGFTVTGGNADGNGIHSLQVNGLDISRMRGGGIVNHYTSPILTNLVINGNSTVGGGGGMDNRCASPVLTNVTISDNLANYGGGMANSFCAAPTLVNMTIKGNAVPNDGGGVYNADRASPVLTGVTITGNLANGNGGGMSNHADASPVLNDVIIRCNVAANGGGLFNAGNVSLTLTNVVIRDNSAGDGGGIYVASHNVSMMLTDVVVGGNSALDGSSDISIIENRKKD</sequence>
<dbReference type="EMBL" id="FNZR01000009">
    <property type="protein sequence ID" value="SEL72875.1"/>
    <property type="molecule type" value="Genomic_DNA"/>
</dbReference>
<keyword evidence="2" id="KW-1185">Reference proteome</keyword>
<name>A0A1H7SK38_9SPHI</name>
<dbReference type="STRING" id="332977.SAMN05421740_10926"/>
<dbReference type="SUPFAM" id="SSF51126">
    <property type="entry name" value="Pectin lyase-like"/>
    <property type="match status" value="1"/>
</dbReference>
<accession>A0A1H7SK38</accession>
<evidence type="ECO:0000313" key="1">
    <source>
        <dbReference type="EMBL" id="SEL72875.1"/>
    </source>
</evidence>
<evidence type="ECO:0008006" key="3">
    <source>
        <dbReference type="Google" id="ProtNLM"/>
    </source>
</evidence>
<dbReference type="AlphaFoldDB" id="A0A1H7SK38"/>
<evidence type="ECO:0000313" key="2">
    <source>
        <dbReference type="Proteomes" id="UP000198916"/>
    </source>
</evidence>
<reference evidence="2" key="1">
    <citation type="submission" date="2016-10" db="EMBL/GenBank/DDBJ databases">
        <authorList>
            <person name="Varghese N."/>
            <person name="Submissions S."/>
        </authorList>
    </citation>
    <scope>NUCLEOTIDE SEQUENCE [LARGE SCALE GENOMIC DNA]</scope>
    <source>
        <strain evidence="2">Jip14</strain>
    </source>
</reference>
<gene>
    <name evidence="1" type="ORF">SAMN05421740_10926</name>
</gene>
<proteinExistence type="predicted"/>
<dbReference type="Proteomes" id="UP000198916">
    <property type="component" value="Unassembled WGS sequence"/>
</dbReference>
<protein>
    <recommendedName>
        <fullName evidence="3">Polymorphic outer membrane protein repeat-containing protein</fullName>
    </recommendedName>
</protein>
<dbReference type="InterPro" id="IPR011050">
    <property type="entry name" value="Pectin_lyase_fold/virulence"/>
</dbReference>